<organism evidence="1 2">
    <name type="scientific">Nocardia suismassiliense</name>
    <dbReference type="NCBI Taxonomy" id="2077092"/>
    <lineage>
        <taxon>Bacteria</taxon>
        <taxon>Bacillati</taxon>
        <taxon>Actinomycetota</taxon>
        <taxon>Actinomycetes</taxon>
        <taxon>Mycobacteriales</taxon>
        <taxon>Nocardiaceae</taxon>
        <taxon>Nocardia</taxon>
    </lineage>
</organism>
<evidence type="ECO:0000313" key="2">
    <source>
        <dbReference type="Proteomes" id="UP001601948"/>
    </source>
</evidence>
<sequence length="195" mass="20840">MLLVGCGTTGGGTASGRLAGGATVPVGATFDADVTVTGADVTVTWRVVNRSSKELLIPTLVPHENTWPQSDAYIVPADNNIEIAQRFFDWPDEVENLATPPSVGILRVRDGTTESRTIRVPRPLTAYHPFGNGFDDGPPALPSDPAGVVFCLGIVPQPYPPALRLDQADGVEFAVHGRVPYAHQHRFCTEPVAFQ</sequence>
<dbReference type="Proteomes" id="UP001601948">
    <property type="component" value="Unassembled WGS sequence"/>
</dbReference>
<proteinExistence type="predicted"/>
<reference evidence="1 2" key="1">
    <citation type="submission" date="2024-10" db="EMBL/GenBank/DDBJ databases">
        <title>The Natural Products Discovery Center: Release of the First 8490 Sequenced Strains for Exploring Actinobacteria Biosynthetic Diversity.</title>
        <authorList>
            <person name="Kalkreuter E."/>
            <person name="Kautsar S.A."/>
            <person name="Yang D."/>
            <person name="Bader C.D."/>
            <person name="Teijaro C.N."/>
            <person name="Fluegel L."/>
            <person name="Davis C.M."/>
            <person name="Simpson J.R."/>
            <person name="Lauterbach L."/>
            <person name="Steele A.D."/>
            <person name="Gui C."/>
            <person name="Meng S."/>
            <person name="Li G."/>
            <person name="Viehrig K."/>
            <person name="Ye F."/>
            <person name="Su P."/>
            <person name="Kiefer A.F."/>
            <person name="Nichols A."/>
            <person name="Cepeda A.J."/>
            <person name="Yan W."/>
            <person name="Fan B."/>
            <person name="Jiang Y."/>
            <person name="Adhikari A."/>
            <person name="Zheng C.-J."/>
            <person name="Schuster L."/>
            <person name="Cowan T.M."/>
            <person name="Smanski M.J."/>
            <person name="Chevrette M.G."/>
            <person name="De Carvalho L.P.S."/>
            <person name="Shen B."/>
        </authorList>
    </citation>
    <scope>NUCLEOTIDE SEQUENCE [LARGE SCALE GENOMIC DNA]</scope>
    <source>
        <strain evidence="1 2">NPDC003040</strain>
    </source>
</reference>
<evidence type="ECO:0000313" key="1">
    <source>
        <dbReference type="EMBL" id="MFF3228170.1"/>
    </source>
</evidence>
<comment type="caution">
    <text evidence="1">The sequence shown here is derived from an EMBL/GenBank/DDBJ whole genome shotgun (WGS) entry which is preliminary data.</text>
</comment>
<gene>
    <name evidence="1" type="ORF">ACFYV7_35620</name>
</gene>
<protein>
    <submittedName>
        <fullName evidence="1">Uncharacterized protein</fullName>
    </submittedName>
</protein>
<dbReference type="RefSeq" id="WP_387724765.1">
    <property type="nucleotide sequence ID" value="NZ_JBIAPI010000013.1"/>
</dbReference>
<name>A0ABW6R618_9NOCA</name>
<dbReference type="EMBL" id="JBIAPI010000013">
    <property type="protein sequence ID" value="MFF3228170.1"/>
    <property type="molecule type" value="Genomic_DNA"/>
</dbReference>
<keyword evidence="2" id="KW-1185">Reference proteome</keyword>
<accession>A0ABW6R618</accession>